<accession>A0ABW7MKR2</accession>
<feature type="chain" id="PRO_5045930915" evidence="1">
    <location>
        <begin position="21"/>
        <end position="70"/>
    </location>
</feature>
<evidence type="ECO:0000256" key="1">
    <source>
        <dbReference type="SAM" id="SignalP"/>
    </source>
</evidence>
<protein>
    <submittedName>
        <fullName evidence="2">DUF6515 family protein</fullName>
    </submittedName>
</protein>
<dbReference type="RefSeq" id="WP_395436691.1">
    <property type="nucleotide sequence ID" value="NZ_JBAWKC010000001.1"/>
</dbReference>
<keyword evidence="1" id="KW-0732">Signal</keyword>
<evidence type="ECO:0000313" key="2">
    <source>
        <dbReference type="EMBL" id="MFH6767401.1"/>
    </source>
</evidence>
<keyword evidence="3" id="KW-1185">Reference proteome</keyword>
<proteinExistence type="predicted"/>
<evidence type="ECO:0000313" key="3">
    <source>
        <dbReference type="Proteomes" id="UP001610104"/>
    </source>
</evidence>
<name>A0ABW7MKR2_9FLAO</name>
<organism evidence="2 3">
    <name type="scientific">Gaetbulibacter aquiaggeris</name>
    <dbReference type="NCBI Taxonomy" id="1735373"/>
    <lineage>
        <taxon>Bacteria</taxon>
        <taxon>Pseudomonadati</taxon>
        <taxon>Bacteroidota</taxon>
        <taxon>Flavobacteriia</taxon>
        <taxon>Flavobacteriales</taxon>
        <taxon>Flavobacteriaceae</taxon>
        <taxon>Gaetbulibacter</taxon>
    </lineage>
</organism>
<sequence length="70" mass="8270">MRTLTLFLFLFLILNMTSCATHVVTRPNAVTIIKTPPRHYTVVKVKGSKYYFWNGNHYRKTRSGYIYVKI</sequence>
<gene>
    <name evidence="2" type="ORF">V8G56_01530</name>
</gene>
<dbReference type="Proteomes" id="UP001610104">
    <property type="component" value="Unassembled WGS sequence"/>
</dbReference>
<dbReference type="EMBL" id="JBAWKC010000001">
    <property type="protein sequence ID" value="MFH6767401.1"/>
    <property type="molecule type" value="Genomic_DNA"/>
</dbReference>
<comment type="caution">
    <text evidence="2">The sequence shown here is derived from an EMBL/GenBank/DDBJ whole genome shotgun (WGS) entry which is preliminary data.</text>
</comment>
<dbReference type="InterPro" id="IPR045398">
    <property type="entry name" value="DUF6515"/>
</dbReference>
<reference evidence="2 3" key="1">
    <citation type="submission" date="2024-02" db="EMBL/GenBank/DDBJ databases">
        <title>A Gaetbulibacter species isolated from tidal flats and genomic insights of their niches.</title>
        <authorList>
            <person name="Ye Y."/>
        </authorList>
    </citation>
    <scope>NUCLEOTIDE SEQUENCE [LARGE SCALE GENOMIC DNA]</scope>
    <source>
        <strain evidence="2 3">KEM-8</strain>
    </source>
</reference>
<dbReference type="Pfam" id="PF20125">
    <property type="entry name" value="DUF6515"/>
    <property type="match status" value="1"/>
</dbReference>
<feature type="signal peptide" evidence="1">
    <location>
        <begin position="1"/>
        <end position="20"/>
    </location>
</feature>